<accession>A0A834F8W7</accession>
<dbReference type="EMBL" id="WKFB01000366">
    <property type="protein sequence ID" value="KAF6725309.1"/>
    <property type="molecule type" value="Genomic_DNA"/>
</dbReference>
<reference evidence="2" key="1">
    <citation type="journal article" name="BMC Genomics">
        <title>Long-read sequencing and de novo genome assembly of marine medaka (Oryzias melastigma).</title>
        <authorList>
            <person name="Liang P."/>
            <person name="Saqib H.S.A."/>
            <person name="Ni X."/>
            <person name="Shen Y."/>
        </authorList>
    </citation>
    <scope>NUCLEOTIDE SEQUENCE</scope>
    <source>
        <strain evidence="2">Bigg-433</strain>
    </source>
</reference>
<protein>
    <submittedName>
        <fullName evidence="2">Uncharacterized protein</fullName>
    </submittedName>
</protein>
<sequence length="106" mass="12003">MQEVCRDGLNAQNLVLFCIRTGPCECGSDQLLIFQRKRVGSGSDGETAQMSVSPEETKKEKKKKKKEKRLKMEEAEPQETDAVQEQVVESAKKKKKKKKREDSGSE</sequence>
<dbReference type="Proteomes" id="UP000646548">
    <property type="component" value="Unassembled WGS sequence"/>
</dbReference>
<proteinExistence type="predicted"/>
<evidence type="ECO:0000313" key="3">
    <source>
        <dbReference type="Proteomes" id="UP000646548"/>
    </source>
</evidence>
<organism evidence="2 3">
    <name type="scientific">Oryzias melastigma</name>
    <name type="common">Marine medaka</name>
    <dbReference type="NCBI Taxonomy" id="30732"/>
    <lineage>
        <taxon>Eukaryota</taxon>
        <taxon>Metazoa</taxon>
        <taxon>Chordata</taxon>
        <taxon>Craniata</taxon>
        <taxon>Vertebrata</taxon>
        <taxon>Euteleostomi</taxon>
        <taxon>Actinopterygii</taxon>
        <taxon>Neopterygii</taxon>
        <taxon>Teleostei</taxon>
        <taxon>Neoteleostei</taxon>
        <taxon>Acanthomorphata</taxon>
        <taxon>Ovalentaria</taxon>
        <taxon>Atherinomorphae</taxon>
        <taxon>Beloniformes</taxon>
        <taxon>Adrianichthyidae</taxon>
        <taxon>Oryziinae</taxon>
        <taxon>Oryzias</taxon>
    </lineage>
</organism>
<dbReference type="AlphaFoldDB" id="A0A834F8W7"/>
<evidence type="ECO:0000313" key="2">
    <source>
        <dbReference type="EMBL" id="KAF6725309.1"/>
    </source>
</evidence>
<feature type="region of interest" description="Disordered" evidence="1">
    <location>
        <begin position="39"/>
        <end position="106"/>
    </location>
</feature>
<evidence type="ECO:0000256" key="1">
    <source>
        <dbReference type="SAM" id="MobiDB-lite"/>
    </source>
</evidence>
<feature type="compositionally biased region" description="Basic residues" evidence="1">
    <location>
        <begin position="60"/>
        <end position="69"/>
    </location>
</feature>
<name>A0A834F8W7_ORYME</name>
<feature type="compositionally biased region" description="Polar residues" evidence="1">
    <location>
        <begin position="44"/>
        <end position="54"/>
    </location>
</feature>
<comment type="caution">
    <text evidence="2">The sequence shown here is derived from an EMBL/GenBank/DDBJ whole genome shotgun (WGS) entry which is preliminary data.</text>
</comment>
<gene>
    <name evidence="2" type="ORF">FQA47_000222</name>
</gene>